<dbReference type="OrthoDB" id="2636617at2759"/>
<accession>W4K6P5</accession>
<dbReference type="KEGG" id="hir:HETIRDRAFT_321355"/>
<name>W4K6P5_HETIT</name>
<organism evidence="2 3">
    <name type="scientific">Heterobasidion irregulare (strain TC 32-1)</name>
    <dbReference type="NCBI Taxonomy" id="747525"/>
    <lineage>
        <taxon>Eukaryota</taxon>
        <taxon>Fungi</taxon>
        <taxon>Dikarya</taxon>
        <taxon>Basidiomycota</taxon>
        <taxon>Agaricomycotina</taxon>
        <taxon>Agaricomycetes</taxon>
        <taxon>Russulales</taxon>
        <taxon>Bondarzewiaceae</taxon>
        <taxon>Heterobasidion</taxon>
        <taxon>Heterobasidion annosum species complex</taxon>
    </lineage>
</organism>
<dbReference type="HOGENOM" id="CLU_1713514_0_0_1"/>
<dbReference type="AlphaFoldDB" id="W4K6P5"/>
<evidence type="ECO:0000256" key="1">
    <source>
        <dbReference type="SAM" id="MobiDB-lite"/>
    </source>
</evidence>
<feature type="compositionally biased region" description="Polar residues" evidence="1">
    <location>
        <begin position="44"/>
        <end position="64"/>
    </location>
</feature>
<keyword evidence="3" id="KW-1185">Reference proteome</keyword>
<dbReference type="GeneID" id="20670741"/>
<evidence type="ECO:0000313" key="2">
    <source>
        <dbReference type="EMBL" id="ETW81015.1"/>
    </source>
</evidence>
<proteinExistence type="predicted"/>
<protein>
    <submittedName>
        <fullName evidence="2">Uncharacterized protein</fullName>
    </submittedName>
</protein>
<evidence type="ECO:0000313" key="3">
    <source>
        <dbReference type="Proteomes" id="UP000030671"/>
    </source>
</evidence>
<dbReference type="RefSeq" id="XP_009547696.1">
    <property type="nucleotide sequence ID" value="XM_009549401.1"/>
</dbReference>
<dbReference type="Proteomes" id="UP000030671">
    <property type="component" value="Unassembled WGS sequence"/>
</dbReference>
<dbReference type="InParanoid" id="W4K6P5"/>
<dbReference type="EMBL" id="KI925459">
    <property type="protein sequence ID" value="ETW81015.1"/>
    <property type="molecule type" value="Genomic_DNA"/>
</dbReference>
<feature type="region of interest" description="Disordered" evidence="1">
    <location>
        <begin position="38"/>
        <end position="85"/>
    </location>
</feature>
<reference evidence="2 3" key="1">
    <citation type="journal article" date="2012" name="New Phytol.">
        <title>Insight into trade-off between wood decay and parasitism from the genome of a fungal forest pathogen.</title>
        <authorList>
            <person name="Olson A."/>
            <person name="Aerts A."/>
            <person name="Asiegbu F."/>
            <person name="Belbahri L."/>
            <person name="Bouzid O."/>
            <person name="Broberg A."/>
            <person name="Canback B."/>
            <person name="Coutinho P.M."/>
            <person name="Cullen D."/>
            <person name="Dalman K."/>
            <person name="Deflorio G."/>
            <person name="van Diepen L.T."/>
            <person name="Dunand C."/>
            <person name="Duplessis S."/>
            <person name="Durling M."/>
            <person name="Gonthier P."/>
            <person name="Grimwood J."/>
            <person name="Fossdal C.G."/>
            <person name="Hansson D."/>
            <person name="Henrissat B."/>
            <person name="Hietala A."/>
            <person name="Himmelstrand K."/>
            <person name="Hoffmeister D."/>
            <person name="Hogberg N."/>
            <person name="James T.Y."/>
            <person name="Karlsson M."/>
            <person name="Kohler A."/>
            <person name="Kues U."/>
            <person name="Lee Y.H."/>
            <person name="Lin Y.C."/>
            <person name="Lind M."/>
            <person name="Lindquist E."/>
            <person name="Lombard V."/>
            <person name="Lucas S."/>
            <person name="Lunden K."/>
            <person name="Morin E."/>
            <person name="Murat C."/>
            <person name="Park J."/>
            <person name="Raffaello T."/>
            <person name="Rouze P."/>
            <person name="Salamov A."/>
            <person name="Schmutz J."/>
            <person name="Solheim H."/>
            <person name="Stahlberg J."/>
            <person name="Velez H."/>
            <person name="de Vries R.P."/>
            <person name="Wiebenga A."/>
            <person name="Woodward S."/>
            <person name="Yakovlev I."/>
            <person name="Garbelotto M."/>
            <person name="Martin F."/>
            <person name="Grigoriev I.V."/>
            <person name="Stenlid J."/>
        </authorList>
    </citation>
    <scope>NUCLEOTIDE SEQUENCE [LARGE SCALE GENOMIC DNA]</scope>
    <source>
        <strain evidence="2 3">TC 32-1</strain>
    </source>
</reference>
<gene>
    <name evidence="2" type="ORF">HETIRDRAFT_321355</name>
</gene>
<sequence length="153" mass="16701">MSSIVPPQGDVLGSLLLRSSTPAIDEKVLMYLEGLRPGMDDSDTVQTPRTKASSVARSQASSWRQRGYANGEDEDELASNVQEGKQSTLGSMVRRNGVVSSNILDHFSSLYSRDSLVSLGPMISLGLTMRLLVHRSVILDLSHQTVRTVELEL</sequence>